<feature type="domain" description="TIR" evidence="2">
    <location>
        <begin position="1"/>
        <end position="112"/>
    </location>
</feature>
<reference evidence="3 4" key="1">
    <citation type="submission" date="2021-01" db="EMBL/GenBank/DDBJ databases">
        <title>Whole genome shotgun sequence of Catellatospora citrea NBRC 14495.</title>
        <authorList>
            <person name="Komaki H."/>
            <person name="Tamura T."/>
        </authorList>
    </citation>
    <scope>NUCLEOTIDE SEQUENCE [LARGE SCALE GENOMIC DNA]</scope>
    <source>
        <strain evidence="3 4">NBRC 14495</strain>
    </source>
</reference>
<dbReference type="InterPro" id="IPR035897">
    <property type="entry name" value="Toll_tir_struct_dom_sf"/>
</dbReference>
<accession>A0A8J3P459</accession>
<gene>
    <name evidence="3" type="ORF">Cci01nite_81400</name>
</gene>
<dbReference type="AlphaFoldDB" id="A0A8J3P459"/>
<proteinExistence type="predicted"/>
<dbReference type="Pfam" id="PF13676">
    <property type="entry name" value="TIR_2"/>
    <property type="match status" value="1"/>
</dbReference>
<comment type="caution">
    <text evidence="3">The sequence shown here is derived from an EMBL/GenBank/DDBJ whole genome shotgun (WGS) entry which is preliminary data.</text>
</comment>
<dbReference type="SUPFAM" id="SSF52200">
    <property type="entry name" value="Toll/Interleukin receptor TIR domain"/>
    <property type="match status" value="1"/>
</dbReference>
<protein>
    <recommendedName>
        <fullName evidence="2">TIR domain-containing protein</fullName>
    </recommendedName>
</protein>
<feature type="region of interest" description="Disordered" evidence="1">
    <location>
        <begin position="112"/>
        <end position="135"/>
    </location>
</feature>
<dbReference type="Proteomes" id="UP000659904">
    <property type="component" value="Unassembled WGS sequence"/>
</dbReference>
<dbReference type="GO" id="GO:0007165">
    <property type="term" value="P:signal transduction"/>
    <property type="evidence" value="ECO:0007669"/>
    <property type="project" value="InterPro"/>
</dbReference>
<keyword evidence="4" id="KW-1185">Reference proteome</keyword>
<dbReference type="PROSITE" id="PS50104">
    <property type="entry name" value="TIR"/>
    <property type="match status" value="1"/>
</dbReference>
<evidence type="ECO:0000313" key="4">
    <source>
        <dbReference type="Proteomes" id="UP000659904"/>
    </source>
</evidence>
<dbReference type="Gene3D" id="3.40.50.10140">
    <property type="entry name" value="Toll/interleukin-1 receptor homology (TIR) domain"/>
    <property type="match status" value="1"/>
</dbReference>
<dbReference type="InterPro" id="IPR000157">
    <property type="entry name" value="TIR_dom"/>
</dbReference>
<feature type="compositionally biased region" description="Low complexity" evidence="1">
    <location>
        <begin position="119"/>
        <end position="135"/>
    </location>
</feature>
<evidence type="ECO:0000256" key="1">
    <source>
        <dbReference type="SAM" id="MobiDB-lite"/>
    </source>
</evidence>
<evidence type="ECO:0000313" key="3">
    <source>
        <dbReference type="EMBL" id="GIG03047.1"/>
    </source>
</evidence>
<name>A0A8J3P459_9ACTN</name>
<sequence>MPEAAGYTVIIQAWDFRPGNNFALEMQKALEQCERAIAVLSPDYLTADFPQPDWAAKFVADPRGTERLLLPIMVRECEPGGLLGPVVQIRVHKLDSEAAVEQAILDGVKEGRAKPETRPAFPGGPAPAGAQRPGAGLRWQRVADPVQVSWRADLDGSLPHQQRREAVELHLVPVGDEARLQVRELTQLRDVLPDFGRSHRMFSPVEALQVHADATVAAAVGTTYDNPAGIAVTRTGQRSVWAALPPGRIGAILDEEHLAGQLQAMLRALVALAVPAADLVVPAVAIEPAQMLTVGKAAGPHGNTAALGGAERLRPAHEDAVKLPDLGAYAAAVGEELAARLVAEHRSSRRY</sequence>
<dbReference type="EMBL" id="BONH01000068">
    <property type="protein sequence ID" value="GIG03047.1"/>
    <property type="molecule type" value="Genomic_DNA"/>
</dbReference>
<evidence type="ECO:0000259" key="2">
    <source>
        <dbReference type="PROSITE" id="PS50104"/>
    </source>
</evidence>
<organism evidence="3 4">
    <name type="scientific">Catellatospora citrea</name>
    <dbReference type="NCBI Taxonomy" id="53366"/>
    <lineage>
        <taxon>Bacteria</taxon>
        <taxon>Bacillati</taxon>
        <taxon>Actinomycetota</taxon>
        <taxon>Actinomycetes</taxon>
        <taxon>Micromonosporales</taxon>
        <taxon>Micromonosporaceae</taxon>
        <taxon>Catellatospora</taxon>
    </lineage>
</organism>